<comment type="caution">
    <text evidence="1">The sequence shown here is derived from an EMBL/GenBank/DDBJ whole genome shotgun (WGS) entry which is preliminary data.</text>
</comment>
<organism evidence="1 2">
    <name type="scientific">Dissulfuribacter thermophilus</name>
    <dbReference type="NCBI Taxonomy" id="1156395"/>
    <lineage>
        <taxon>Bacteria</taxon>
        <taxon>Pseudomonadati</taxon>
        <taxon>Thermodesulfobacteriota</taxon>
        <taxon>Dissulfuribacteria</taxon>
        <taxon>Dissulfuribacterales</taxon>
        <taxon>Dissulfuribacteraceae</taxon>
        <taxon>Dissulfuribacter</taxon>
    </lineage>
</organism>
<dbReference type="AlphaFoldDB" id="A0A1B9F468"/>
<sequence>MPTEKHFKSYMAVAKVLDLLRPKIRIVGAKNLPCLNLSKK</sequence>
<accession>A0A1B9F468</accession>
<name>A0A1B9F468_9BACT</name>
<dbReference type="EMBL" id="MAGO01000010">
    <property type="protein sequence ID" value="OCC14605.1"/>
    <property type="molecule type" value="Genomic_DNA"/>
</dbReference>
<protein>
    <submittedName>
        <fullName evidence="1">Uncharacterized protein</fullName>
    </submittedName>
</protein>
<evidence type="ECO:0000313" key="1">
    <source>
        <dbReference type="EMBL" id="OCC14605.1"/>
    </source>
</evidence>
<proteinExistence type="predicted"/>
<evidence type="ECO:0000313" key="2">
    <source>
        <dbReference type="Proteomes" id="UP000093080"/>
    </source>
</evidence>
<keyword evidence="2" id="KW-1185">Reference proteome</keyword>
<gene>
    <name evidence="1" type="ORF">DBT_1919</name>
</gene>
<reference evidence="1 2" key="1">
    <citation type="submission" date="2016-06" db="EMBL/GenBank/DDBJ databases">
        <title>Respiratory ammonification of nitrate coupled to the oxidation of elemental sulfur in deep-sea autotrophic thermophilic bacteria.</title>
        <authorList>
            <person name="Slobodkina G.B."/>
            <person name="Mardanov A.V."/>
            <person name="Ravin N.V."/>
            <person name="Frolova A.A."/>
            <person name="Viryasiv M.B."/>
            <person name="Chernyh N.A."/>
            <person name="Bonch-Osmolovskaya E.A."/>
            <person name="Slobodkin A.I."/>
        </authorList>
    </citation>
    <scope>NUCLEOTIDE SEQUENCE [LARGE SCALE GENOMIC DNA]</scope>
    <source>
        <strain evidence="1 2">S69</strain>
    </source>
</reference>
<dbReference type="Proteomes" id="UP000093080">
    <property type="component" value="Unassembled WGS sequence"/>
</dbReference>